<evidence type="ECO:0000256" key="12">
    <source>
        <dbReference type="SAM" id="Phobius"/>
    </source>
</evidence>
<dbReference type="InterPro" id="IPR038377">
    <property type="entry name" value="Na/Glc_symporter_sf"/>
</dbReference>
<dbReference type="GO" id="GO:0006814">
    <property type="term" value="P:sodium ion transport"/>
    <property type="evidence" value="ECO:0007669"/>
    <property type="project" value="UniProtKB-KW"/>
</dbReference>
<protein>
    <recommendedName>
        <fullName evidence="15">RNase H type-1 domain-containing protein</fullName>
    </recommendedName>
</protein>
<evidence type="ECO:0008006" key="15">
    <source>
        <dbReference type="Google" id="ProtNLM"/>
    </source>
</evidence>
<dbReference type="SUPFAM" id="SSF53098">
    <property type="entry name" value="Ribonuclease H-like"/>
    <property type="match status" value="1"/>
</dbReference>
<evidence type="ECO:0000256" key="9">
    <source>
        <dbReference type="ARBA" id="ARBA00023136"/>
    </source>
</evidence>
<dbReference type="InterPro" id="IPR036397">
    <property type="entry name" value="RNaseH_sf"/>
</dbReference>
<reference evidence="13" key="1">
    <citation type="submission" date="2020-08" db="EMBL/GenBank/DDBJ databases">
        <title>Multicomponent nature underlies the extraordinary mechanical properties of spider dragline silk.</title>
        <authorList>
            <person name="Kono N."/>
            <person name="Nakamura H."/>
            <person name="Mori M."/>
            <person name="Yoshida Y."/>
            <person name="Ohtoshi R."/>
            <person name="Malay A.D."/>
            <person name="Moran D.A.P."/>
            <person name="Tomita M."/>
            <person name="Numata K."/>
            <person name="Arakawa K."/>
        </authorList>
    </citation>
    <scope>NUCLEOTIDE SEQUENCE</scope>
</reference>
<evidence type="ECO:0000256" key="10">
    <source>
        <dbReference type="ARBA" id="ARBA00023201"/>
    </source>
</evidence>
<keyword evidence="8" id="KW-0406">Ion transport</keyword>
<evidence type="ECO:0000256" key="1">
    <source>
        <dbReference type="ARBA" id="ARBA00004651"/>
    </source>
</evidence>
<evidence type="ECO:0000313" key="13">
    <source>
        <dbReference type="EMBL" id="GFY06235.1"/>
    </source>
</evidence>
<dbReference type="InterPro" id="IPR001734">
    <property type="entry name" value="Na/solute_symporter"/>
</dbReference>
<evidence type="ECO:0000256" key="11">
    <source>
        <dbReference type="RuleBase" id="RU362091"/>
    </source>
</evidence>
<dbReference type="Gene3D" id="1.20.1730.10">
    <property type="entry name" value="Sodium/glucose cotransporter"/>
    <property type="match status" value="1"/>
</dbReference>
<dbReference type="GO" id="GO:0005886">
    <property type="term" value="C:plasma membrane"/>
    <property type="evidence" value="ECO:0007669"/>
    <property type="project" value="UniProtKB-SubCell"/>
</dbReference>
<evidence type="ECO:0000313" key="14">
    <source>
        <dbReference type="Proteomes" id="UP000887159"/>
    </source>
</evidence>
<keyword evidence="10" id="KW-0739">Sodium transport</keyword>
<dbReference type="InterPro" id="IPR012337">
    <property type="entry name" value="RNaseH-like_sf"/>
</dbReference>
<feature type="transmembrane region" description="Helical" evidence="12">
    <location>
        <begin position="338"/>
        <end position="357"/>
    </location>
</feature>
<dbReference type="GO" id="GO:0015293">
    <property type="term" value="F:symporter activity"/>
    <property type="evidence" value="ECO:0007669"/>
    <property type="project" value="TreeGrafter"/>
</dbReference>
<dbReference type="Pfam" id="PF00474">
    <property type="entry name" value="SSF"/>
    <property type="match status" value="1"/>
</dbReference>
<organism evidence="13 14">
    <name type="scientific">Trichonephila clavipes</name>
    <name type="common">Golden silk orbweaver</name>
    <name type="synonym">Nephila clavipes</name>
    <dbReference type="NCBI Taxonomy" id="2585209"/>
    <lineage>
        <taxon>Eukaryota</taxon>
        <taxon>Metazoa</taxon>
        <taxon>Ecdysozoa</taxon>
        <taxon>Arthropoda</taxon>
        <taxon>Chelicerata</taxon>
        <taxon>Arachnida</taxon>
        <taxon>Araneae</taxon>
        <taxon>Araneomorphae</taxon>
        <taxon>Entelegynae</taxon>
        <taxon>Araneoidea</taxon>
        <taxon>Nephilidae</taxon>
        <taxon>Trichonephila</taxon>
    </lineage>
</organism>
<keyword evidence="5 12" id="KW-0812">Transmembrane</keyword>
<dbReference type="PANTHER" id="PTHR42985">
    <property type="entry name" value="SODIUM-COUPLED MONOCARBOXYLATE TRANSPORTER"/>
    <property type="match status" value="1"/>
</dbReference>
<feature type="transmembrane region" description="Helical" evidence="12">
    <location>
        <begin position="369"/>
        <end position="388"/>
    </location>
</feature>
<dbReference type="InterPro" id="IPR051163">
    <property type="entry name" value="Sodium:Solute_Symporter_SSF"/>
</dbReference>
<dbReference type="AlphaFoldDB" id="A0A8X6S7R2"/>
<proteinExistence type="inferred from homology"/>
<dbReference type="GO" id="GO:0003676">
    <property type="term" value="F:nucleic acid binding"/>
    <property type="evidence" value="ECO:0007669"/>
    <property type="project" value="InterPro"/>
</dbReference>
<keyword evidence="3" id="KW-0813">Transport</keyword>
<keyword evidence="14" id="KW-1185">Reference proteome</keyword>
<evidence type="ECO:0000256" key="6">
    <source>
        <dbReference type="ARBA" id="ARBA00022989"/>
    </source>
</evidence>
<keyword evidence="4" id="KW-1003">Cell membrane</keyword>
<evidence type="ECO:0000256" key="4">
    <source>
        <dbReference type="ARBA" id="ARBA00022475"/>
    </source>
</evidence>
<evidence type="ECO:0000256" key="8">
    <source>
        <dbReference type="ARBA" id="ARBA00023065"/>
    </source>
</evidence>
<evidence type="ECO:0000256" key="7">
    <source>
        <dbReference type="ARBA" id="ARBA00023053"/>
    </source>
</evidence>
<evidence type="ECO:0000256" key="2">
    <source>
        <dbReference type="ARBA" id="ARBA00006434"/>
    </source>
</evidence>
<dbReference type="PANTHER" id="PTHR42985:SF40">
    <property type="entry name" value="LD47995P-RELATED"/>
    <property type="match status" value="1"/>
</dbReference>
<keyword evidence="9 12" id="KW-0472">Membrane</keyword>
<evidence type="ECO:0000256" key="3">
    <source>
        <dbReference type="ARBA" id="ARBA00022448"/>
    </source>
</evidence>
<keyword evidence="6 12" id="KW-1133">Transmembrane helix</keyword>
<name>A0A8X6S7R2_TRICX</name>
<evidence type="ECO:0000256" key="5">
    <source>
        <dbReference type="ARBA" id="ARBA00022692"/>
    </source>
</evidence>
<sequence>MNASFFKTELSSDTNKGTQHPAYLRQLALETIYKIPCEELQTYTDAIVGVGAVSGSEIFIKKGNSVKICKRNPDYCTIFRAELLAIAETLKMCFTESVNTDVWVLSDSQSSIQHLSQWWSGYHHTHMNVSGNEIADGLAREGSHKDSTNGSCLTSSEITTRVKQDISSSLRQAPVHEWYEGNRPGADLLGTTLFRLRSGYIPAQRHVVGLKSYPPCPNYNVTQATPVAILSSLRFFAEPTLHSIDPKIENVWDVIGREMTTPTAPRKLPELLVWIVPYYIVSRFSSIPGLTGLCVAGIFSGSLSTLSSALNSLSAVTVIDLIKPIYKSRLSETKMVYIAKMLSFCYGIICICFSFVISKVDSLVAINQTVLSVVEGPVFAVFCIAVLSRKGSEKNKRKSNMQKKMPFSPDRWRCAVFKMTEHL</sequence>
<dbReference type="EMBL" id="BMAU01021258">
    <property type="protein sequence ID" value="GFY06235.1"/>
    <property type="molecule type" value="Genomic_DNA"/>
</dbReference>
<comment type="caution">
    <text evidence="13">The sequence shown here is derived from an EMBL/GenBank/DDBJ whole genome shotgun (WGS) entry which is preliminary data.</text>
</comment>
<dbReference type="Proteomes" id="UP000887159">
    <property type="component" value="Unassembled WGS sequence"/>
</dbReference>
<keyword evidence="7" id="KW-0915">Sodium</keyword>
<dbReference type="Gene3D" id="3.30.420.10">
    <property type="entry name" value="Ribonuclease H-like superfamily/Ribonuclease H"/>
    <property type="match status" value="1"/>
</dbReference>
<dbReference type="PROSITE" id="PS50283">
    <property type="entry name" value="NA_SOLUT_SYMP_3"/>
    <property type="match status" value="1"/>
</dbReference>
<comment type="similarity">
    <text evidence="2 11">Belongs to the sodium:solute symporter (SSF) (TC 2.A.21) family.</text>
</comment>
<gene>
    <name evidence="13" type="primary">NCL1_23570</name>
    <name evidence="13" type="ORF">TNCV_2680291</name>
</gene>
<comment type="subcellular location">
    <subcellularLocation>
        <location evidence="1">Cell membrane</location>
        <topology evidence="1">Multi-pass membrane protein</topology>
    </subcellularLocation>
</comment>
<accession>A0A8X6S7R2</accession>